<reference evidence="2" key="3">
    <citation type="journal article" date="2017" name="Nature">
        <title>Genome sequence of the progenitor of the wheat D genome Aegilops tauschii.</title>
        <authorList>
            <person name="Luo M.C."/>
            <person name="Gu Y.Q."/>
            <person name="Puiu D."/>
            <person name="Wang H."/>
            <person name="Twardziok S.O."/>
            <person name="Deal K.R."/>
            <person name="Huo N."/>
            <person name="Zhu T."/>
            <person name="Wang L."/>
            <person name="Wang Y."/>
            <person name="McGuire P.E."/>
            <person name="Liu S."/>
            <person name="Long H."/>
            <person name="Ramasamy R.K."/>
            <person name="Rodriguez J.C."/>
            <person name="Van S.L."/>
            <person name="Yuan L."/>
            <person name="Wang Z."/>
            <person name="Xia Z."/>
            <person name="Xiao L."/>
            <person name="Anderson O.D."/>
            <person name="Ouyang S."/>
            <person name="Liang Y."/>
            <person name="Zimin A.V."/>
            <person name="Pertea G."/>
            <person name="Qi P."/>
            <person name="Bennetzen J.L."/>
            <person name="Dai X."/>
            <person name="Dawson M.W."/>
            <person name="Muller H.G."/>
            <person name="Kugler K."/>
            <person name="Rivarola-Duarte L."/>
            <person name="Spannagl M."/>
            <person name="Mayer K.F.X."/>
            <person name="Lu F.H."/>
            <person name="Bevan M.W."/>
            <person name="Leroy P."/>
            <person name="Li P."/>
            <person name="You F.M."/>
            <person name="Sun Q."/>
            <person name="Liu Z."/>
            <person name="Lyons E."/>
            <person name="Wicker T."/>
            <person name="Salzberg S.L."/>
            <person name="Devos K.M."/>
            <person name="Dvorak J."/>
        </authorList>
    </citation>
    <scope>NUCLEOTIDE SEQUENCE [LARGE SCALE GENOMIC DNA]</scope>
    <source>
        <strain evidence="2">cv. AL8/78</strain>
    </source>
</reference>
<sequence length="154" mass="16778">PRPFPSQKIPNPQPSRTFSKRQAELPDGGAPTALPSCHRRRRRRRRKRAALPLLPLLACMCSRPLFQTLTPGLRLGCGRAGDRQRLRPCLSLHDRRVDLSSAAAAAAPALGRPVVGPRSLGRGALLPRAVHGSRAAVDARPFRRLIHQEAGCEG</sequence>
<keyword evidence="3" id="KW-1185">Reference proteome</keyword>
<evidence type="ECO:0000313" key="2">
    <source>
        <dbReference type="EnsemblPlants" id="AET4Gv20198000.8"/>
    </source>
</evidence>
<dbReference type="EnsemblPlants" id="AET4Gv20198000.8">
    <property type="protein sequence ID" value="AET4Gv20198000.8"/>
    <property type="gene ID" value="AET4Gv20198000"/>
</dbReference>
<evidence type="ECO:0000256" key="1">
    <source>
        <dbReference type="SAM" id="MobiDB-lite"/>
    </source>
</evidence>
<evidence type="ECO:0000313" key="3">
    <source>
        <dbReference type="Proteomes" id="UP000015105"/>
    </source>
</evidence>
<protein>
    <submittedName>
        <fullName evidence="2">Uncharacterized protein</fullName>
    </submittedName>
</protein>
<dbReference type="Gramene" id="AET4Gv20198000.8">
    <property type="protein sequence ID" value="AET4Gv20198000.8"/>
    <property type="gene ID" value="AET4Gv20198000"/>
</dbReference>
<dbReference type="AlphaFoldDB" id="A0A453HID4"/>
<reference evidence="2" key="5">
    <citation type="journal article" date="2021" name="G3 (Bethesda)">
        <title>Aegilops tauschii genome assembly Aet v5.0 features greater sequence contiguity and improved annotation.</title>
        <authorList>
            <person name="Wang L."/>
            <person name="Zhu T."/>
            <person name="Rodriguez J.C."/>
            <person name="Deal K.R."/>
            <person name="Dubcovsky J."/>
            <person name="McGuire P.E."/>
            <person name="Lux T."/>
            <person name="Spannagl M."/>
            <person name="Mayer K.F.X."/>
            <person name="Baldrich P."/>
            <person name="Meyers B.C."/>
            <person name="Huo N."/>
            <person name="Gu Y.Q."/>
            <person name="Zhou H."/>
            <person name="Devos K.M."/>
            <person name="Bennetzen J.L."/>
            <person name="Unver T."/>
            <person name="Budak H."/>
            <person name="Gulick P.J."/>
            <person name="Galiba G."/>
            <person name="Kalapos B."/>
            <person name="Nelson D.R."/>
            <person name="Li P."/>
            <person name="You F.M."/>
            <person name="Luo M.C."/>
            <person name="Dvorak J."/>
        </authorList>
    </citation>
    <scope>NUCLEOTIDE SEQUENCE [LARGE SCALE GENOMIC DNA]</scope>
    <source>
        <strain evidence="2">cv. AL8/78</strain>
    </source>
</reference>
<reference evidence="3" key="1">
    <citation type="journal article" date="2014" name="Science">
        <title>Ancient hybridizations among the ancestral genomes of bread wheat.</title>
        <authorList>
            <consortium name="International Wheat Genome Sequencing Consortium,"/>
            <person name="Marcussen T."/>
            <person name="Sandve S.R."/>
            <person name="Heier L."/>
            <person name="Spannagl M."/>
            <person name="Pfeifer M."/>
            <person name="Jakobsen K.S."/>
            <person name="Wulff B.B."/>
            <person name="Steuernagel B."/>
            <person name="Mayer K.F."/>
            <person name="Olsen O.A."/>
        </authorList>
    </citation>
    <scope>NUCLEOTIDE SEQUENCE [LARGE SCALE GENOMIC DNA]</scope>
    <source>
        <strain evidence="3">cv. AL8/78</strain>
    </source>
</reference>
<proteinExistence type="predicted"/>
<feature type="compositionally biased region" description="Polar residues" evidence="1">
    <location>
        <begin position="8"/>
        <end position="17"/>
    </location>
</feature>
<dbReference type="Proteomes" id="UP000015105">
    <property type="component" value="Chromosome 4D"/>
</dbReference>
<feature type="region of interest" description="Disordered" evidence="1">
    <location>
        <begin position="1"/>
        <end position="43"/>
    </location>
</feature>
<accession>A0A453HID4</accession>
<reference evidence="2" key="4">
    <citation type="submission" date="2019-03" db="UniProtKB">
        <authorList>
            <consortium name="EnsemblPlants"/>
        </authorList>
    </citation>
    <scope>IDENTIFICATION</scope>
</reference>
<organism evidence="2 3">
    <name type="scientific">Aegilops tauschii subsp. strangulata</name>
    <name type="common">Goatgrass</name>
    <dbReference type="NCBI Taxonomy" id="200361"/>
    <lineage>
        <taxon>Eukaryota</taxon>
        <taxon>Viridiplantae</taxon>
        <taxon>Streptophyta</taxon>
        <taxon>Embryophyta</taxon>
        <taxon>Tracheophyta</taxon>
        <taxon>Spermatophyta</taxon>
        <taxon>Magnoliopsida</taxon>
        <taxon>Liliopsida</taxon>
        <taxon>Poales</taxon>
        <taxon>Poaceae</taxon>
        <taxon>BOP clade</taxon>
        <taxon>Pooideae</taxon>
        <taxon>Triticodae</taxon>
        <taxon>Triticeae</taxon>
        <taxon>Triticinae</taxon>
        <taxon>Aegilops</taxon>
    </lineage>
</organism>
<reference evidence="3" key="2">
    <citation type="journal article" date="2017" name="Nat. Plants">
        <title>The Aegilops tauschii genome reveals multiple impacts of transposons.</title>
        <authorList>
            <person name="Zhao G."/>
            <person name="Zou C."/>
            <person name="Li K."/>
            <person name="Wang K."/>
            <person name="Li T."/>
            <person name="Gao L."/>
            <person name="Zhang X."/>
            <person name="Wang H."/>
            <person name="Yang Z."/>
            <person name="Liu X."/>
            <person name="Jiang W."/>
            <person name="Mao L."/>
            <person name="Kong X."/>
            <person name="Jiao Y."/>
            <person name="Jia J."/>
        </authorList>
    </citation>
    <scope>NUCLEOTIDE SEQUENCE [LARGE SCALE GENOMIC DNA]</scope>
    <source>
        <strain evidence="3">cv. AL8/78</strain>
    </source>
</reference>
<name>A0A453HID4_AEGTS</name>